<organism evidence="2">
    <name type="scientific">Brassica cretica</name>
    <name type="common">Mustard</name>
    <dbReference type="NCBI Taxonomy" id="69181"/>
    <lineage>
        <taxon>Eukaryota</taxon>
        <taxon>Viridiplantae</taxon>
        <taxon>Streptophyta</taxon>
        <taxon>Embryophyta</taxon>
        <taxon>Tracheophyta</taxon>
        <taxon>Spermatophyta</taxon>
        <taxon>Magnoliopsida</taxon>
        <taxon>eudicotyledons</taxon>
        <taxon>Gunneridae</taxon>
        <taxon>Pentapetalae</taxon>
        <taxon>rosids</taxon>
        <taxon>malvids</taxon>
        <taxon>Brassicales</taxon>
        <taxon>Brassicaceae</taxon>
        <taxon>Brassiceae</taxon>
        <taxon>Brassica</taxon>
    </lineage>
</organism>
<dbReference type="OrthoDB" id="1089417at2759"/>
<proteinExistence type="predicted"/>
<reference evidence="2" key="1">
    <citation type="submission" date="2019-12" db="EMBL/GenBank/DDBJ databases">
        <title>Genome sequencing and annotation of Brassica cretica.</title>
        <authorList>
            <person name="Studholme D.J."/>
            <person name="Sarris P.F."/>
        </authorList>
    </citation>
    <scope>NUCLEOTIDE SEQUENCE</scope>
    <source>
        <strain evidence="3">PFS-001/15</strain>
        <strain evidence="2">PFS-102/07</strain>
        <tissue evidence="2">Leaf</tissue>
    </source>
</reference>
<feature type="region of interest" description="Disordered" evidence="1">
    <location>
        <begin position="119"/>
        <end position="143"/>
    </location>
</feature>
<evidence type="ECO:0000256" key="1">
    <source>
        <dbReference type="SAM" id="MobiDB-lite"/>
    </source>
</evidence>
<name>A0A3N6SFT6_BRACR</name>
<dbReference type="EMBL" id="QGKY02001925">
    <property type="protein sequence ID" value="KAF2546078.1"/>
    <property type="molecule type" value="Genomic_DNA"/>
</dbReference>
<dbReference type="EMBL" id="QGKW02001940">
    <property type="protein sequence ID" value="KAF2556454.1"/>
    <property type="molecule type" value="Genomic_DNA"/>
</dbReference>
<protein>
    <submittedName>
        <fullName evidence="2">Uncharacterized protein</fullName>
    </submittedName>
</protein>
<comment type="caution">
    <text evidence="2">The sequence shown here is derived from an EMBL/GenBank/DDBJ whole genome shotgun (WGS) entry which is preliminary data.</text>
</comment>
<feature type="compositionally biased region" description="Low complexity" evidence="1">
    <location>
        <begin position="134"/>
        <end position="143"/>
    </location>
</feature>
<accession>A0A3N6SFT6</accession>
<gene>
    <name evidence="3" type="ORF">F2Q68_00014989</name>
    <name evidence="2" type="ORF">F2Q70_00021438</name>
</gene>
<evidence type="ECO:0000313" key="3">
    <source>
        <dbReference type="EMBL" id="KAF2556454.1"/>
    </source>
</evidence>
<dbReference type="AlphaFoldDB" id="A0A3N6SFT6"/>
<evidence type="ECO:0000313" key="2">
    <source>
        <dbReference type="EMBL" id="KAF2546078.1"/>
    </source>
</evidence>
<dbReference type="Proteomes" id="UP000712281">
    <property type="component" value="Unassembled WGS sequence"/>
</dbReference>
<sequence length="167" mass="18344">MLTHKPRLEPLNIGEAKILVEIELDKSFPKQIALDDKLGHKAKKCLLKEDKIPPTNGKRSEYKDMVIPVVAIDTFSDNADSDVQHNCVTPKPGESLSDIYISPATTKPMSLQVAIPQKDSSATFGQHDKDKQQQKPTTKPVKGKAVLATVDTTPMANRFAILNDDVA</sequence>